<evidence type="ECO:0000313" key="4">
    <source>
        <dbReference type="EMBL" id="MBV0934899.1"/>
    </source>
</evidence>
<dbReference type="Pfam" id="PF13356">
    <property type="entry name" value="Arm-DNA-bind_3"/>
    <property type="match status" value="1"/>
</dbReference>
<dbReference type="Proteomes" id="UP000755551">
    <property type="component" value="Unassembled WGS sequence"/>
</dbReference>
<reference evidence="4 5" key="1">
    <citation type="submission" date="2021-06" db="EMBL/GenBank/DDBJ databases">
        <title>Bacterium isolated from marine sediment.</title>
        <authorList>
            <person name="Zhu K.-L."/>
            <person name="Du Z.-J."/>
            <person name="Liang Q.-Y."/>
        </authorList>
    </citation>
    <scope>NUCLEOTIDE SEQUENCE [LARGE SCALE GENOMIC DNA]</scope>
    <source>
        <strain evidence="4 5">A346</strain>
    </source>
</reference>
<evidence type="ECO:0000313" key="5">
    <source>
        <dbReference type="Proteomes" id="UP000755551"/>
    </source>
</evidence>
<evidence type="ECO:0000256" key="1">
    <source>
        <dbReference type="ARBA" id="ARBA00008857"/>
    </source>
</evidence>
<comment type="similarity">
    <text evidence="1">Belongs to the 'phage' integrase family.</text>
</comment>
<evidence type="ECO:0000256" key="2">
    <source>
        <dbReference type="ARBA" id="ARBA00022908"/>
    </source>
</evidence>
<comment type="caution">
    <text evidence="4">The sequence shown here is derived from an EMBL/GenBank/DDBJ whole genome shotgun (WGS) entry which is preliminary data.</text>
</comment>
<sequence>MKQQILSSHREIQALKPSGNASVERIRVSSTHGPGLYIEMRGDRVSKRWVYRFRLGNKRPDLIIGTFPSVSLKQARELHGKAVQLVKQGIDPRSYRAAEVAKNTQAWSMQEAFSYWIKHYAANPTRNGYLPTEKTVKQMQRRWRLHLQDDLGSFRVMDLNRSKLLEVLSNAAIKAREEARQCLTLLKALLAYCEDMEQIEESPAATITPGKIKARPAPPKKRYLTLPELRELLVALDCDTGRTSASTRNAIKLAAATAARRSEVSQLLWSELDLENGVWTLPDHRSKTRQGRRIRLSAYSLDVLRQQRQHSNSQYVFESPRKPGEPIGIDVLSKAVKRIQGRDTKEQNLDAPLAHLEPFGVHDVRRTVTTALTEHLGADKLLVDVMIGHAEPRLIATYNRADRWPLQVQIWCQWGDMLSNLCSDKPEFIQESKHTNVIHVQFGSR</sequence>
<dbReference type="EMBL" id="JAHQZT010000046">
    <property type="protein sequence ID" value="MBV0934899.1"/>
    <property type="molecule type" value="Genomic_DNA"/>
</dbReference>
<dbReference type="CDD" id="cd00801">
    <property type="entry name" value="INT_P4_C"/>
    <property type="match status" value="1"/>
</dbReference>
<dbReference type="PANTHER" id="PTHR30629:SF2">
    <property type="entry name" value="PROPHAGE INTEGRASE INTS-RELATED"/>
    <property type="match status" value="1"/>
</dbReference>
<dbReference type="PROSITE" id="PS51898">
    <property type="entry name" value="TYR_RECOMBINASE"/>
    <property type="match status" value="1"/>
</dbReference>
<dbReference type="InterPro" id="IPR025166">
    <property type="entry name" value="Integrase_DNA_bind_dom"/>
</dbReference>
<dbReference type="PANTHER" id="PTHR30629">
    <property type="entry name" value="PROPHAGE INTEGRASE"/>
    <property type="match status" value="1"/>
</dbReference>
<protein>
    <submittedName>
        <fullName evidence="4">Tyrosine-type recombinase/integrase</fullName>
    </submittedName>
</protein>
<keyword evidence="2" id="KW-0229">DNA integration</keyword>
<evidence type="ECO:0000259" key="3">
    <source>
        <dbReference type="PROSITE" id="PS51898"/>
    </source>
</evidence>
<dbReference type="RefSeq" id="WP_217336286.1">
    <property type="nucleotide sequence ID" value="NZ_JAHQZT010000046.1"/>
</dbReference>
<feature type="domain" description="Tyr recombinase" evidence="3">
    <location>
        <begin position="219"/>
        <end position="411"/>
    </location>
</feature>
<keyword evidence="5" id="KW-1185">Reference proteome</keyword>
<name>A0ABS6MF07_9GAMM</name>
<dbReference type="InterPro" id="IPR050808">
    <property type="entry name" value="Phage_Integrase"/>
</dbReference>
<proteinExistence type="inferred from homology"/>
<dbReference type="InterPro" id="IPR002104">
    <property type="entry name" value="Integrase_catalytic"/>
</dbReference>
<gene>
    <name evidence="4" type="ORF">KTN04_16310</name>
</gene>
<organism evidence="4 5">
    <name type="scientific">Marinobacterium weihaiense</name>
    <dbReference type="NCBI Taxonomy" id="2851016"/>
    <lineage>
        <taxon>Bacteria</taxon>
        <taxon>Pseudomonadati</taxon>
        <taxon>Pseudomonadota</taxon>
        <taxon>Gammaproteobacteria</taxon>
        <taxon>Oceanospirillales</taxon>
        <taxon>Oceanospirillaceae</taxon>
        <taxon>Marinobacterium</taxon>
    </lineage>
</organism>
<accession>A0ABS6MF07</accession>
<dbReference type="Pfam" id="PF00589">
    <property type="entry name" value="Phage_integrase"/>
    <property type="match status" value="1"/>
</dbReference>